<evidence type="ECO:0000313" key="2">
    <source>
        <dbReference type="EMBL" id="NYZ62005.1"/>
    </source>
</evidence>
<dbReference type="GO" id="GO:0016887">
    <property type="term" value="F:ATP hydrolysis activity"/>
    <property type="evidence" value="ECO:0007669"/>
    <property type="project" value="InterPro"/>
</dbReference>
<gene>
    <name evidence="2" type="ORF">H0E82_04390</name>
</gene>
<dbReference type="Gene3D" id="3.40.50.300">
    <property type="entry name" value="P-loop containing nucleotide triphosphate hydrolases"/>
    <property type="match status" value="1"/>
</dbReference>
<dbReference type="SUPFAM" id="SSF52540">
    <property type="entry name" value="P-loop containing nucleoside triphosphate hydrolases"/>
    <property type="match status" value="1"/>
</dbReference>
<name>A0A7Z0QS57_9GAMM</name>
<reference evidence="2 3" key="1">
    <citation type="submission" date="2020-07" db="EMBL/GenBank/DDBJ databases">
        <title>isolation of Luteimonas sp. SJ-16.</title>
        <authorList>
            <person name="Huang X.-X."/>
            <person name="Xu L."/>
            <person name="Sun J.-Q."/>
        </authorList>
    </citation>
    <scope>NUCLEOTIDE SEQUENCE [LARGE SCALE GENOMIC DNA]</scope>
    <source>
        <strain evidence="2 3">SJ-16</strain>
    </source>
</reference>
<dbReference type="RefSeq" id="WP_180544177.1">
    <property type="nucleotide sequence ID" value="NZ_JACCJZ010000010.1"/>
</dbReference>
<keyword evidence="3" id="KW-1185">Reference proteome</keyword>
<sequence>MIHPDAFKPLSRNVRPLADLIVHSKLDLPLRMLCATNLSLVPGSIIYVVGAGGAGKTSLLRAFMQNCFGDQSGWPTGVIPYAYAAAINSDRTYFSPDSLADDLLVELGDPFARRSIGLPTDERAEAIERAYLKIGKARRTVKEKFEAVEDLGLRAKLRYLVVDEANLMVMVQRNHVATDYIEFLRSLATRTQCILLIAGTFEMVDVMDFSAQINRRVFNIHLERLGIKTDADAAMFAAVAQGIAADYKVDGALVLDNLDWFYEASYGLTGELDGLFMRARVEALVHEREVPNWTDIRNALQAPRLQRRMRIEADLVEAAFAEEMTPRQKTYLRAARTRSVGRRDAKRHTVAHA</sequence>
<dbReference type="SMART" id="SM00382">
    <property type="entry name" value="AAA"/>
    <property type="match status" value="1"/>
</dbReference>
<dbReference type="InterPro" id="IPR003593">
    <property type="entry name" value="AAA+_ATPase"/>
</dbReference>
<accession>A0A7Z0QS57</accession>
<dbReference type="InterPro" id="IPR027417">
    <property type="entry name" value="P-loop_NTPase"/>
</dbReference>
<dbReference type="Pfam" id="PF13401">
    <property type="entry name" value="AAA_22"/>
    <property type="match status" value="1"/>
</dbReference>
<protein>
    <submittedName>
        <fullName evidence="2">AAA family ATPase</fullName>
    </submittedName>
</protein>
<dbReference type="Proteomes" id="UP000589896">
    <property type="component" value="Unassembled WGS sequence"/>
</dbReference>
<organism evidence="2 3">
    <name type="scientific">Luteimonas deserti</name>
    <dbReference type="NCBI Taxonomy" id="2752306"/>
    <lineage>
        <taxon>Bacteria</taxon>
        <taxon>Pseudomonadati</taxon>
        <taxon>Pseudomonadota</taxon>
        <taxon>Gammaproteobacteria</taxon>
        <taxon>Lysobacterales</taxon>
        <taxon>Lysobacteraceae</taxon>
        <taxon>Luteimonas</taxon>
    </lineage>
</organism>
<dbReference type="AlphaFoldDB" id="A0A7Z0QS57"/>
<evidence type="ECO:0000259" key="1">
    <source>
        <dbReference type="SMART" id="SM00382"/>
    </source>
</evidence>
<proteinExistence type="predicted"/>
<evidence type="ECO:0000313" key="3">
    <source>
        <dbReference type="Proteomes" id="UP000589896"/>
    </source>
</evidence>
<comment type="caution">
    <text evidence="2">The sequence shown here is derived from an EMBL/GenBank/DDBJ whole genome shotgun (WGS) entry which is preliminary data.</text>
</comment>
<dbReference type="EMBL" id="JACCJZ010000010">
    <property type="protein sequence ID" value="NYZ62005.1"/>
    <property type="molecule type" value="Genomic_DNA"/>
</dbReference>
<feature type="domain" description="AAA+ ATPase" evidence="1">
    <location>
        <begin position="42"/>
        <end position="219"/>
    </location>
</feature>
<dbReference type="InterPro" id="IPR049945">
    <property type="entry name" value="AAA_22"/>
</dbReference>